<evidence type="ECO:0000313" key="1">
    <source>
        <dbReference type="EMBL" id="KAG5176579.1"/>
    </source>
</evidence>
<keyword evidence="2" id="KW-1185">Reference proteome</keyword>
<proteinExistence type="predicted"/>
<name>A0A835YJQ9_9STRA</name>
<dbReference type="InterPro" id="IPR021829">
    <property type="entry name" value="DUF3419"/>
</dbReference>
<organism evidence="1 2">
    <name type="scientific">Tribonema minus</name>
    <dbReference type="NCBI Taxonomy" id="303371"/>
    <lineage>
        <taxon>Eukaryota</taxon>
        <taxon>Sar</taxon>
        <taxon>Stramenopiles</taxon>
        <taxon>Ochrophyta</taxon>
        <taxon>PX clade</taxon>
        <taxon>Xanthophyceae</taxon>
        <taxon>Tribonematales</taxon>
        <taxon>Tribonemataceae</taxon>
        <taxon>Tribonema</taxon>
    </lineage>
</organism>
<accession>A0A835YJQ9</accession>
<sequence length="484" mass="50426">MLARVARRSVAMTHIACMRNLSTSAVRAFEDAPVPDSVPDGNAGLPPQLYMFGTHNEDAEVEMHALDIVAASRRAAAAAAAAAPSLRVMSIAASGTHALAMCSNSLVKSIDAVDMNPNQILLSKLTAAAAAGLASADDLAAFLGNAAVGDGNAHVCACHGALANAQCAAALNPAVPTDLLSGGDADARAAAYAQRVRRHLDAEAAAFWDANAATVRAGTMRCGAMERFYVVLRAYMARFGASPEGLRSAVHATYGAPAMWNNASPEGLRRAVHATYGATATWNKYMPAMPEHATQRLVEGLPPVASAGLIEAMAAAQAVPPRANLVLHTLLHGTYPMDSDAHRPVFLRKERFAAARAHGTLSPRLNFHVGPIQEVGPRLAAALRSGSGSTAAAAGYDLITISNILDMLDDVAAAKPVVQAIASCLAPGGALLCRWTGSHARPGFVSEVFRACGLKVDDAVDARLMALETSFYMPEVTLGVRRQQ</sequence>
<dbReference type="AlphaFoldDB" id="A0A835YJQ9"/>
<reference evidence="1" key="1">
    <citation type="submission" date="2021-02" db="EMBL/GenBank/DDBJ databases">
        <title>First Annotated Genome of the Yellow-green Alga Tribonema minus.</title>
        <authorList>
            <person name="Mahan K.M."/>
        </authorList>
    </citation>
    <scope>NUCLEOTIDE SEQUENCE</scope>
    <source>
        <strain evidence="1">UTEX B ZZ1240</strain>
    </source>
</reference>
<dbReference type="SUPFAM" id="SSF53335">
    <property type="entry name" value="S-adenosyl-L-methionine-dependent methyltransferases"/>
    <property type="match status" value="1"/>
</dbReference>
<dbReference type="Gene3D" id="3.40.50.150">
    <property type="entry name" value="Vaccinia Virus protein VP39"/>
    <property type="match status" value="1"/>
</dbReference>
<dbReference type="EMBL" id="JAFCMP010000536">
    <property type="protein sequence ID" value="KAG5176579.1"/>
    <property type="molecule type" value="Genomic_DNA"/>
</dbReference>
<comment type="caution">
    <text evidence="1">The sequence shown here is derived from an EMBL/GenBank/DDBJ whole genome shotgun (WGS) entry which is preliminary data.</text>
</comment>
<dbReference type="Proteomes" id="UP000664859">
    <property type="component" value="Unassembled WGS sequence"/>
</dbReference>
<gene>
    <name evidence="1" type="ORF">JKP88DRAFT_335551</name>
</gene>
<dbReference type="InterPro" id="IPR029063">
    <property type="entry name" value="SAM-dependent_MTases_sf"/>
</dbReference>
<dbReference type="Pfam" id="PF11899">
    <property type="entry name" value="DUF3419"/>
    <property type="match status" value="1"/>
</dbReference>
<evidence type="ECO:0000313" key="2">
    <source>
        <dbReference type="Proteomes" id="UP000664859"/>
    </source>
</evidence>
<protein>
    <submittedName>
        <fullName evidence="1">Uncharacterized protein</fullName>
    </submittedName>
</protein>